<evidence type="ECO:0000313" key="3">
    <source>
        <dbReference type="Proteomes" id="UP000094444"/>
    </source>
</evidence>
<accession>A0A2P5ICK4</accession>
<feature type="compositionally biased region" description="Polar residues" evidence="1">
    <location>
        <begin position="1"/>
        <end position="12"/>
    </location>
</feature>
<evidence type="ECO:0000256" key="1">
    <source>
        <dbReference type="SAM" id="MobiDB-lite"/>
    </source>
</evidence>
<feature type="region of interest" description="Disordered" evidence="1">
    <location>
        <begin position="1"/>
        <end position="20"/>
    </location>
</feature>
<keyword evidence="3" id="KW-1185">Reference proteome</keyword>
<dbReference type="InParanoid" id="A0A2P5ICK4"/>
<dbReference type="Proteomes" id="UP000094444">
    <property type="component" value="Unassembled WGS sequence"/>
</dbReference>
<protein>
    <submittedName>
        <fullName evidence="2">Uncharacterized protein</fullName>
    </submittedName>
</protein>
<organism evidence="2 3">
    <name type="scientific">Diaporthe helianthi</name>
    <dbReference type="NCBI Taxonomy" id="158607"/>
    <lineage>
        <taxon>Eukaryota</taxon>
        <taxon>Fungi</taxon>
        <taxon>Dikarya</taxon>
        <taxon>Ascomycota</taxon>
        <taxon>Pezizomycotina</taxon>
        <taxon>Sordariomycetes</taxon>
        <taxon>Sordariomycetidae</taxon>
        <taxon>Diaporthales</taxon>
        <taxon>Diaporthaceae</taxon>
        <taxon>Diaporthe</taxon>
    </lineage>
</organism>
<proteinExistence type="predicted"/>
<feature type="region of interest" description="Disordered" evidence="1">
    <location>
        <begin position="270"/>
        <end position="299"/>
    </location>
</feature>
<dbReference type="EMBL" id="MAVT02000062">
    <property type="protein sequence ID" value="POS80240.1"/>
    <property type="molecule type" value="Genomic_DNA"/>
</dbReference>
<sequence>MQLKGNTDTNGVLPSGANADVQSELPRLTDGLVGAHILPRPRPSPVERPIASEPLFGYGPAESETGPITSEDLFGYAAVNSETAGGIPSTPRYRPRLSPVDERFAFGGEFLDDLGASGQQTSHSPAEAAENPWDYFRARSMSCPELSRIDILTPATYADLNQHGGDCVEHVDFAGYYAFVDGQRVAYDYGPGISPASGERYGQPGSFSPVQGQGPHGGGIFHDPGCYGHAAMYSSSPSPTSSIHSTIHQSELLEPRQFVDLFLPRRLTHQHGEDECSAFRDSTRCPDSTPQHEDTEEGS</sequence>
<gene>
    <name evidence="2" type="ORF">DHEL01_v201365</name>
</gene>
<dbReference type="OrthoDB" id="10642322at2759"/>
<reference evidence="2" key="1">
    <citation type="submission" date="2017-09" db="EMBL/GenBank/DDBJ databases">
        <title>Polyketide synthases of a Diaporthe helianthi virulent isolate.</title>
        <authorList>
            <person name="Baroncelli R."/>
        </authorList>
    </citation>
    <scope>NUCLEOTIDE SEQUENCE [LARGE SCALE GENOMIC DNA]</scope>
    <source>
        <strain evidence="2">7/96</strain>
    </source>
</reference>
<evidence type="ECO:0000313" key="2">
    <source>
        <dbReference type="EMBL" id="POS80240.1"/>
    </source>
</evidence>
<comment type="caution">
    <text evidence="2">The sequence shown here is derived from an EMBL/GenBank/DDBJ whole genome shotgun (WGS) entry which is preliminary data.</text>
</comment>
<dbReference type="AlphaFoldDB" id="A0A2P5ICK4"/>
<feature type="compositionally biased region" description="Basic and acidic residues" evidence="1">
    <location>
        <begin position="270"/>
        <end position="284"/>
    </location>
</feature>
<name>A0A2P5ICK4_DIAHE</name>